<proteinExistence type="predicted"/>
<comment type="caution">
    <text evidence="1">The sequence shown here is derived from an EMBL/GenBank/DDBJ whole genome shotgun (WGS) entry which is preliminary data.</text>
</comment>
<sequence>MRSSLRCSATGLTAFRLWYASADSIACMRYYHVARRLANSTIRIEGSVPRRSLHCCSIREGELLWSPAGVWIRA</sequence>
<accession>A0A550CZ20</accession>
<reference evidence="1 2" key="1">
    <citation type="journal article" date="2019" name="New Phytol.">
        <title>Comparative genomics reveals unique wood-decay strategies and fruiting body development in the Schizophyllaceae.</title>
        <authorList>
            <person name="Almasi E."/>
            <person name="Sahu N."/>
            <person name="Krizsan K."/>
            <person name="Balint B."/>
            <person name="Kovacs G.M."/>
            <person name="Kiss B."/>
            <person name="Cseklye J."/>
            <person name="Drula E."/>
            <person name="Henrissat B."/>
            <person name="Nagy I."/>
            <person name="Chovatia M."/>
            <person name="Adam C."/>
            <person name="LaButti K."/>
            <person name="Lipzen A."/>
            <person name="Riley R."/>
            <person name="Grigoriev I.V."/>
            <person name="Nagy L.G."/>
        </authorList>
    </citation>
    <scope>NUCLEOTIDE SEQUENCE [LARGE SCALE GENOMIC DNA]</scope>
    <source>
        <strain evidence="1 2">NL-1724</strain>
    </source>
</reference>
<name>A0A550CZ20_9AGAR</name>
<dbReference type="AlphaFoldDB" id="A0A550CZ20"/>
<dbReference type="EMBL" id="VDMD01000001">
    <property type="protein sequence ID" value="TRM70045.1"/>
    <property type="molecule type" value="Genomic_DNA"/>
</dbReference>
<keyword evidence="2" id="KW-1185">Reference proteome</keyword>
<protein>
    <submittedName>
        <fullName evidence="1">Uncharacterized protein</fullName>
    </submittedName>
</protein>
<evidence type="ECO:0000313" key="1">
    <source>
        <dbReference type="EMBL" id="TRM70045.1"/>
    </source>
</evidence>
<evidence type="ECO:0000313" key="2">
    <source>
        <dbReference type="Proteomes" id="UP000320762"/>
    </source>
</evidence>
<dbReference type="Proteomes" id="UP000320762">
    <property type="component" value="Unassembled WGS sequence"/>
</dbReference>
<organism evidence="1 2">
    <name type="scientific">Schizophyllum amplum</name>
    <dbReference type="NCBI Taxonomy" id="97359"/>
    <lineage>
        <taxon>Eukaryota</taxon>
        <taxon>Fungi</taxon>
        <taxon>Dikarya</taxon>
        <taxon>Basidiomycota</taxon>
        <taxon>Agaricomycotina</taxon>
        <taxon>Agaricomycetes</taxon>
        <taxon>Agaricomycetidae</taxon>
        <taxon>Agaricales</taxon>
        <taxon>Schizophyllaceae</taxon>
        <taxon>Schizophyllum</taxon>
    </lineage>
</organism>
<gene>
    <name evidence="1" type="ORF">BD626DRAFT_476129</name>
</gene>